<comment type="catalytic activity">
    <reaction evidence="18">
        <text>Ca(2+)(in) + ATP + H2O = Ca(2+)(out) + ADP + phosphate + H(+)</text>
        <dbReference type="Rhea" id="RHEA:18105"/>
        <dbReference type="ChEBI" id="CHEBI:15377"/>
        <dbReference type="ChEBI" id="CHEBI:15378"/>
        <dbReference type="ChEBI" id="CHEBI:29108"/>
        <dbReference type="ChEBI" id="CHEBI:30616"/>
        <dbReference type="ChEBI" id="CHEBI:43474"/>
        <dbReference type="ChEBI" id="CHEBI:456216"/>
        <dbReference type="EC" id="7.2.2.10"/>
    </reaction>
</comment>
<feature type="transmembrane region" description="Helical" evidence="18">
    <location>
        <begin position="1030"/>
        <end position="1051"/>
    </location>
</feature>
<evidence type="ECO:0000256" key="10">
    <source>
        <dbReference type="ARBA" id="ARBA00022837"/>
    </source>
</evidence>
<dbReference type="PRINTS" id="PR00119">
    <property type="entry name" value="CATATPASE"/>
</dbReference>
<evidence type="ECO:0000256" key="13">
    <source>
        <dbReference type="ARBA" id="ARBA00022860"/>
    </source>
</evidence>
<dbReference type="Gene3D" id="3.40.50.1000">
    <property type="entry name" value="HAD superfamily/HAD-like"/>
    <property type="match status" value="1"/>
</dbReference>
<dbReference type="SMART" id="SM00831">
    <property type="entry name" value="Cation_ATPase_N"/>
    <property type="match status" value="1"/>
</dbReference>
<dbReference type="Pfam" id="PF08282">
    <property type="entry name" value="Hydrolase_3"/>
    <property type="match status" value="1"/>
</dbReference>
<evidence type="ECO:0000256" key="3">
    <source>
        <dbReference type="ARBA" id="ARBA00022448"/>
    </source>
</evidence>
<dbReference type="SUPFAM" id="SSF81653">
    <property type="entry name" value="Calcium ATPase, transduction domain A"/>
    <property type="match status" value="1"/>
</dbReference>
<keyword evidence="5" id="KW-0597">Phosphoprotein</keyword>
<reference evidence="22 23" key="1">
    <citation type="submission" date="2025-05" db="UniProtKB">
        <authorList>
            <consortium name="RefSeq"/>
        </authorList>
    </citation>
    <scope>IDENTIFICATION</scope>
    <source>
        <tissue evidence="22 23">Whole Larva</tissue>
    </source>
</reference>
<dbReference type="EC" id="7.2.2.10" evidence="18"/>
<feature type="transmembrane region" description="Helical" evidence="18">
    <location>
        <begin position="354"/>
        <end position="377"/>
    </location>
</feature>
<keyword evidence="12" id="KW-0460">Magnesium</keyword>
<dbReference type="PANTHER" id="PTHR24093">
    <property type="entry name" value="CATION TRANSPORTING ATPASE"/>
    <property type="match status" value="1"/>
</dbReference>
<dbReference type="Gene3D" id="1.20.1110.10">
    <property type="entry name" value="Calcium-transporting ATPase, transmembrane domain"/>
    <property type="match status" value="3"/>
</dbReference>
<keyword evidence="10 18" id="KW-0106">Calcium</keyword>
<dbReference type="RefSeq" id="XP_017781689.1">
    <property type="nucleotide sequence ID" value="XM_017926200.1"/>
</dbReference>
<feature type="compositionally biased region" description="Low complexity" evidence="19">
    <location>
        <begin position="1128"/>
        <end position="1138"/>
    </location>
</feature>
<comment type="subcellular location">
    <subcellularLocation>
        <location evidence="1">Cell membrane</location>
        <topology evidence="1">Multi-pass membrane protein</topology>
    </subcellularLocation>
    <subcellularLocation>
        <location evidence="18">Membrane</location>
        <topology evidence="18">Multi-pass membrane protein</topology>
    </subcellularLocation>
</comment>
<dbReference type="Proteomes" id="UP000695000">
    <property type="component" value="Unplaced"/>
</dbReference>
<dbReference type="InterPro" id="IPR006408">
    <property type="entry name" value="P-type_ATPase_IIB"/>
</dbReference>
<proteinExistence type="inferred from homology"/>
<dbReference type="Pfam" id="PF00689">
    <property type="entry name" value="Cation_ATPase_C"/>
    <property type="match status" value="1"/>
</dbReference>
<evidence type="ECO:0000256" key="14">
    <source>
        <dbReference type="ARBA" id="ARBA00022967"/>
    </source>
</evidence>
<dbReference type="SFLD" id="SFLDF00027">
    <property type="entry name" value="p-type_atpase"/>
    <property type="match status" value="1"/>
</dbReference>
<dbReference type="Pfam" id="PF12424">
    <property type="entry name" value="ATP_Ca_trans_C"/>
    <property type="match status" value="1"/>
</dbReference>
<dbReference type="Pfam" id="PF00122">
    <property type="entry name" value="E1-E2_ATPase"/>
    <property type="match status" value="1"/>
</dbReference>
<keyword evidence="21" id="KW-1185">Reference proteome</keyword>
<dbReference type="SUPFAM" id="SSF56784">
    <property type="entry name" value="HAD-like"/>
    <property type="match status" value="1"/>
</dbReference>
<keyword evidence="16 18" id="KW-0406">Ion transport</keyword>
<feature type="region of interest" description="Disordered" evidence="19">
    <location>
        <begin position="49"/>
        <end position="72"/>
    </location>
</feature>
<dbReference type="Gene3D" id="3.40.1110.10">
    <property type="entry name" value="Calcium-transporting ATPase, cytoplasmic domain N"/>
    <property type="match status" value="1"/>
</dbReference>
<dbReference type="SUPFAM" id="SSF81665">
    <property type="entry name" value="Calcium ATPase, transmembrane domain M"/>
    <property type="match status" value="1"/>
</dbReference>
<evidence type="ECO:0000256" key="5">
    <source>
        <dbReference type="ARBA" id="ARBA00022553"/>
    </source>
</evidence>
<dbReference type="InterPro" id="IPR006068">
    <property type="entry name" value="ATPase_P-typ_cation-transptr_C"/>
</dbReference>
<keyword evidence="7 18" id="KW-0812">Transmembrane</keyword>
<keyword evidence="14" id="KW-1278">Translocase</keyword>
<feature type="compositionally biased region" description="Polar residues" evidence="19">
    <location>
        <begin position="301"/>
        <end position="312"/>
    </location>
</feature>
<dbReference type="SUPFAM" id="SSF81660">
    <property type="entry name" value="Metal cation-transporting ATPase, ATP-binding domain N"/>
    <property type="match status" value="1"/>
</dbReference>
<sequence length="1218" mass="134824">MATIDGRPAQYGITLKHLRDLMEHRGPEGVNKVNEIGGVQELCKKLYTSPSEGLSGSQVDTEHRRETFGSNSIPPKPPKTFFQLVWEALQDITLIILEVAAIVSLGLSFYQPPSEDEGFEDDETSHGWIEGLAILISVIVVVLVTAFNDYTKERQFRGLQNRIEGEHRFSVIRQGEVKQISVSDIVVGDICQIKYGDLLPADGILIQSNDLKVDESSLTGESDHVKKGESFDPMVLSGTHVMEGSGKMLVAAVGVNSQAGIIFTLLGAAVDEQEQEIKKMKKEAKKQRKKKSLTGDEESAVTGNSHMNSPAPVSNKHGNSDGDDGQGNHVASGNNSADSHKKEKSVLQAKLTKLAIQIGYAGSTIAVLTVVILIIQFCVKTFVIDEKEWKNSYANNLVRHLIIGVTVLVVAVPEGLPLAVTLSLAYSVKKMMKDNNLVRHLDACETMGNATAICSDKTGTLTTNRMTVVQSYICEQLCKTMPKFADIPAEVGNLIIQGIAVNSAYTSRIMPAEEPGELPKQVGNKTECSLLGFVMGMQKNYQTLRDDQPEETFTRVYTFNSVRKSMSTIIPRQGGGYRLFTKGASEIILNKCAFIYGHDGRLEKFTRDMQERLLRQVIEPMACDGLRTISIAYRDFVPGKADINQVHIDNEPNWEDEENIVNNLTCLCVVGIEDPVRPEVPEAIRKCQKAGITVRMVTGDNINTARSIATKCGIIKPTDDFLILEGKEFNRRIRDSTGEVQQHLLDKVWPKLRVLARSSPTDKYTLVKGIIDSKVSENREVVAVTGDGTNDGPALKKADVGFAMGIAGTDVAKEASDIILTDDNFSSIVKAVMWGRNVYDSIAKFLQFQLTVNVVAVIVAFIGACAVQDSPLKAVQMLWVNLIMDTLASLALATELPTSDLLLRKPYGRTKPLISRTMMKNILGQAIYQLTVIFSLLFVGDKLLDIESGRGAEFGSGPTQHFTVIFNSFVMMTLFNEFNARKIHGQRNVFQGIFTNPIFYSIWIGTCASQVLIIQYGKMAFSTKSLTLEQWLWCLFFGVGTLLWGQLVTTVPTRKIPKILSWGRGHPEEYTESITIGEEKFDVDSDKKPRAGQILWIRGLTRLQTQLRVIRAFKSTLEDLEERRSVHSLHSLRSSRSHTGPWPPRPLSDITYIDEDPTATKLSPMPPKNERDEHHAARHRLLSPNTLKIPTHIPHYAQPSSPANSNSEPPKPVHETPI</sequence>
<dbReference type="InterPro" id="IPR059000">
    <property type="entry name" value="ATPase_P-type_domA"/>
</dbReference>
<evidence type="ECO:0000256" key="16">
    <source>
        <dbReference type="ARBA" id="ARBA00023065"/>
    </source>
</evidence>
<evidence type="ECO:0000256" key="15">
    <source>
        <dbReference type="ARBA" id="ARBA00022989"/>
    </source>
</evidence>
<feature type="transmembrane region" description="Helical" evidence="18">
    <location>
        <begin position="84"/>
        <end position="107"/>
    </location>
</feature>
<keyword evidence="8" id="KW-0479">Metal-binding</keyword>
<evidence type="ECO:0000256" key="1">
    <source>
        <dbReference type="ARBA" id="ARBA00004651"/>
    </source>
</evidence>
<keyword evidence="13" id="KW-0112">Calmodulin-binding</keyword>
<dbReference type="InterPro" id="IPR023298">
    <property type="entry name" value="ATPase_P-typ_TM_dom_sf"/>
</dbReference>
<feature type="region of interest" description="Disordered" evidence="19">
    <location>
        <begin position="1124"/>
        <end position="1218"/>
    </location>
</feature>
<evidence type="ECO:0000256" key="8">
    <source>
        <dbReference type="ARBA" id="ARBA00022723"/>
    </source>
</evidence>
<feature type="transmembrane region" description="Helical" evidence="18">
    <location>
        <begin position="922"/>
        <end position="940"/>
    </location>
</feature>
<evidence type="ECO:0000256" key="12">
    <source>
        <dbReference type="ARBA" id="ARBA00022842"/>
    </source>
</evidence>
<keyword evidence="6 18" id="KW-0109">Calcium transport</keyword>
<dbReference type="PROSITE" id="PS00154">
    <property type="entry name" value="ATPASE_E1_E2"/>
    <property type="match status" value="1"/>
</dbReference>
<evidence type="ECO:0000256" key="11">
    <source>
        <dbReference type="ARBA" id="ARBA00022840"/>
    </source>
</evidence>
<evidence type="ECO:0000313" key="23">
    <source>
        <dbReference type="RefSeq" id="XP_017781690.1"/>
    </source>
</evidence>
<dbReference type="SFLD" id="SFLDG00002">
    <property type="entry name" value="C1.7:_P-type_atpase_like"/>
    <property type="match status" value="1"/>
</dbReference>
<comment type="similarity">
    <text evidence="2">Belongs to the cation transport ATPase (P-type) (TC 3.A.3) family. Type IIB subfamily.</text>
</comment>
<evidence type="ECO:0000313" key="22">
    <source>
        <dbReference type="RefSeq" id="XP_017781689.1"/>
    </source>
</evidence>
<dbReference type="InterPro" id="IPR023214">
    <property type="entry name" value="HAD_sf"/>
</dbReference>
<evidence type="ECO:0000256" key="7">
    <source>
        <dbReference type="ARBA" id="ARBA00022692"/>
    </source>
</evidence>
<dbReference type="InterPro" id="IPR001757">
    <property type="entry name" value="P_typ_ATPase"/>
</dbReference>
<keyword evidence="15 18" id="KW-1133">Transmembrane helix</keyword>
<evidence type="ECO:0000256" key="9">
    <source>
        <dbReference type="ARBA" id="ARBA00022741"/>
    </source>
</evidence>
<dbReference type="InterPro" id="IPR018303">
    <property type="entry name" value="ATPase_P-typ_P_site"/>
</dbReference>
<evidence type="ECO:0000256" key="4">
    <source>
        <dbReference type="ARBA" id="ARBA00022475"/>
    </source>
</evidence>
<feature type="compositionally biased region" description="Polar residues" evidence="19">
    <location>
        <begin position="49"/>
        <end position="59"/>
    </location>
</feature>
<dbReference type="RefSeq" id="XP_017781690.1">
    <property type="nucleotide sequence ID" value="XM_017926201.1"/>
</dbReference>
<evidence type="ECO:0000313" key="21">
    <source>
        <dbReference type="Proteomes" id="UP000695000"/>
    </source>
</evidence>
<feature type="compositionally biased region" description="Basic residues" evidence="19">
    <location>
        <begin position="280"/>
        <end position="292"/>
    </location>
</feature>
<feature type="domain" description="Cation-transporting P-type ATPase N-terminal" evidence="20">
    <location>
        <begin position="32"/>
        <end position="109"/>
    </location>
</feature>
<dbReference type="InterPro" id="IPR036412">
    <property type="entry name" value="HAD-like_sf"/>
</dbReference>
<comment type="function">
    <text evidence="18">Catalyzes the hydrolysis of ATP coupled with the transport of calcium.</text>
</comment>
<feature type="compositionally biased region" description="Low complexity" evidence="19">
    <location>
        <begin position="1199"/>
        <end position="1208"/>
    </location>
</feature>
<keyword evidence="9 18" id="KW-0547">Nucleotide-binding</keyword>
<feature type="transmembrane region" description="Helical" evidence="18">
    <location>
        <begin position="127"/>
        <end position="147"/>
    </location>
</feature>
<dbReference type="Pfam" id="PF13246">
    <property type="entry name" value="Cation_ATPase"/>
    <property type="match status" value="1"/>
</dbReference>
<keyword evidence="4" id="KW-1003">Cell membrane</keyword>
<feature type="region of interest" description="Disordered" evidence="19">
    <location>
        <begin position="280"/>
        <end position="341"/>
    </location>
</feature>
<dbReference type="NCBIfam" id="TIGR01517">
    <property type="entry name" value="ATPase-IIB_Ca"/>
    <property type="match status" value="1"/>
</dbReference>
<accession>A0ABM1N4D9</accession>
<dbReference type="InterPro" id="IPR022141">
    <property type="entry name" value="ATP_Ca_trans_C"/>
</dbReference>
<name>A0ABM1N4D9_NICVS</name>
<feature type="transmembrane region" description="Helical" evidence="18">
    <location>
        <begin position="397"/>
        <end position="426"/>
    </location>
</feature>
<dbReference type="InterPro" id="IPR044492">
    <property type="entry name" value="P_typ_ATPase_HD_dom"/>
</dbReference>
<dbReference type="Pfam" id="PF00690">
    <property type="entry name" value="Cation_ATPase_N"/>
    <property type="match status" value="1"/>
</dbReference>
<evidence type="ECO:0000256" key="18">
    <source>
        <dbReference type="RuleBase" id="RU361146"/>
    </source>
</evidence>
<dbReference type="NCBIfam" id="TIGR01494">
    <property type="entry name" value="ATPase_P-type"/>
    <property type="match status" value="3"/>
</dbReference>
<dbReference type="InterPro" id="IPR023299">
    <property type="entry name" value="ATPase_P-typ_cyto_dom_N"/>
</dbReference>
<feature type="transmembrane region" description="Helical" evidence="18">
    <location>
        <begin position="998"/>
        <end position="1018"/>
    </location>
</feature>
<protein>
    <recommendedName>
        <fullName evidence="18">Calcium-transporting ATPase</fullName>
        <ecNumber evidence="18">7.2.2.10</ecNumber>
    </recommendedName>
</protein>
<organism evidence="21 22">
    <name type="scientific">Nicrophorus vespilloides</name>
    <name type="common">Boreal carrion beetle</name>
    <dbReference type="NCBI Taxonomy" id="110193"/>
    <lineage>
        <taxon>Eukaryota</taxon>
        <taxon>Metazoa</taxon>
        <taxon>Ecdysozoa</taxon>
        <taxon>Arthropoda</taxon>
        <taxon>Hexapoda</taxon>
        <taxon>Insecta</taxon>
        <taxon>Pterygota</taxon>
        <taxon>Neoptera</taxon>
        <taxon>Endopterygota</taxon>
        <taxon>Coleoptera</taxon>
        <taxon>Polyphaga</taxon>
        <taxon>Staphyliniformia</taxon>
        <taxon>Silphidae</taxon>
        <taxon>Nicrophorinae</taxon>
        <taxon>Nicrophorus</taxon>
    </lineage>
</organism>
<comment type="caution">
    <text evidence="18">Lacks conserved residue(s) required for the propagation of feature annotation.</text>
</comment>
<dbReference type="InterPro" id="IPR004014">
    <property type="entry name" value="ATPase_P-typ_cation-transptr_N"/>
</dbReference>
<gene>
    <name evidence="22 23" type="primary">LOC108566359</name>
</gene>
<feature type="transmembrane region" description="Helical" evidence="18">
    <location>
        <begin position="845"/>
        <end position="866"/>
    </location>
</feature>
<dbReference type="SFLD" id="SFLDS00003">
    <property type="entry name" value="Haloacid_Dehalogenase"/>
    <property type="match status" value="1"/>
</dbReference>
<evidence type="ECO:0000256" key="19">
    <source>
        <dbReference type="SAM" id="MobiDB-lite"/>
    </source>
</evidence>
<dbReference type="GeneID" id="108566359"/>
<evidence type="ECO:0000259" key="20">
    <source>
        <dbReference type="SMART" id="SM00831"/>
    </source>
</evidence>
<dbReference type="PANTHER" id="PTHR24093:SF369">
    <property type="entry name" value="CALCIUM-TRANSPORTING ATPASE"/>
    <property type="match status" value="1"/>
</dbReference>
<dbReference type="InterPro" id="IPR008250">
    <property type="entry name" value="ATPase_P-typ_transduc_dom_A_sf"/>
</dbReference>
<dbReference type="CDD" id="cd02081">
    <property type="entry name" value="P-type_ATPase_Ca_PMCA-like"/>
    <property type="match status" value="1"/>
</dbReference>
<evidence type="ECO:0000256" key="17">
    <source>
        <dbReference type="ARBA" id="ARBA00023136"/>
    </source>
</evidence>
<evidence type="ECO:0000256" key="6">
    <source>
        <dbReference type="ARBA" id="ARBA00022568"/>
    </source>
</evidence>
<keyword evidence="3 18" id="KW-0813">Transport</keyword>
<keyword evidence="17 18" id="KW-0472">Membrane</keyword>
<dbReference type="Gene3D" id="2.70.150.10">
    <property type="entry name" value="Calcium-transporting ATPase, cytoplasmic transduction domain A"/>
    <property type="match status" value="1"/>
</dbReference>
<keyword evidence="11 18" id="KW-0067">ATP-binding</keyword>
<feature type="transmembrane region" description="Helical" evidence="18">
    <location>
        <begin position="960"/>
        <end position="978"/>
    </location>
</feature>
<evidence type="ECO:0000256" key="2">
    <source>
        <dbReference type="ARBA" id="ARBA00006124"/>
    </source>
</evidence>